<dbReference type="AlphaFoldDB" id="A0A9J6B074"/>
<name>A0A9J6B074_SOLCO</name>
<protein>
    <submittedName>
        <fullName evidence="1">Uncharacterized protein</fullName>
    </submittedName>
</protein>
<accession>A0A9J6B074</accession>
<sequence length="69" mass="7543">MGNLVESSETRGEPSFEASICAKFWGISLVSVKAFGDRSEGKSSGTVSWSTCDRLAGRLWFSPREIELV</sequence>
<reference evidence="1 2" key="1">
    <citation type="submission" date="2020-09" db="EMBL/GenBank/DDBJ databases">
        <title>De no assembly of potato wild relative species, Solanum commersonii.</title>
        <authorList>
            <person name="Cho K."/>
        </authorList>
    </citation>
    <scope>NUCLEOTIDE SEQUENCE [LARGE SCALE GENOMIC DNA]</scope>
    <source>
        <strain evidence="1">LZ3.2</strain>
        <tissue evidence="1">Leaf</tissue>
    </source>
</reference>
<comment type="caution">
    <text evidence="1">The sequence shown here is derived from an EMBL/GenBank/DDBJ whole genome shotgun (WGS) entry which is preliminary data.</text>
</comment>
<evidence type="ECO:0000313" key="1">
    <source>
        <dbReference type="EMBL" id="KAG5630213.1"/>
    </source>
</evidence>
<dbReference type="EMBL" id="JACXVP010000001">
    <property type="protein sequence ID" value="KAG5630213.1"/>
    <property type="molecule type" value="Genomic_DNA"/>
</dbReference>
<evidence type="ECO:0000313" key="2">
    <source>
        <dbReference type="Proteomes" id="UP000824120"/>
    </source>
</evidence>
<proteinExistence type="predicted"/>
<keyword evidence="2" id="KW-1185">Reference proteome</keyword>
<organism evidence="1 2">
    <name type="scientific">Solanum commersonii</name>
    <name type="common">Commerson's wild potato</name>
    <name type="synonym">Commerson's nightshade</name>
    <dbReference type="NCBI Taxonomy" id="4109"/>
    <lineage>
        <taxon>Eukaryota</taxon>
        <taxon>Viridiplantae</taxon>
        <taxon>Streptophyta</taxon>
        <taxon>Embryophyta</taxon>
        <taxon>Tracheophyta</taxon>
        <taxon>Spermatophyta</taxon>
        <taxon>Magnoliopsida</taxon>
        <taxon>eudicotyledons</taxon>
        <taxon>Gunneridae</taxon>
        <taxon>Pentapetalae</taxon>
        <taxon>asterids</taxon>
        <taxon>lamiids</taxon>
        <taxon>Solanales</taxon>
        <taxon>Solanaceae</taxon>
        <taxon>Solanoideae</taxon>
        <taxon>Solaneae</taxon>
        <taxon>Solanum</taxon>
    </lineage>
</organism>
<dbReference type="Proteomes" id="UP000824120">
    <property type="component" value="Chromosome 1"/>
</dbReference>
<gene>
    <name evidence="1" type="ORF">H5410_001930</name>
</gene>